<evidence type="ECO:0000256" key="7">
    <source>
        <dbReference type="SAM" id="MobiDB-lite"/>
    </source>
</evidence>
<feature type="compositionally biased region" description="Gly residues" evidence="7">
    <location>
        <begin position="124"/>
        <end position="133"/>
    </location>
</feature>
<keyword evidence="2 6" id="KW-0678">Repressor</keyword>
<evidence type="ECO:0000256" key="6">
    <source>
        <dbReference type="RuleBase" id="RU367028"/>
    </source>
</evidence>
<dbReference type="InterPro" id="IPR038933">
    <property type="entry name" value="Ovate"/>
</dbReference>
<keyword evidence="11" id="KW-1185">Reference proteome</keyword>
<feature type="domain" description="OVATE" evidence="8">
    <location>
        <begin position="157"/>
        <end position="216"/>
    </location>
</feature>
<name>A0A2K2DVH1_BRADI</name>
<dbReference type="AlphaFoldDB" id="A0A2K2DVH1"/>
<dbReference type="OrthoDB" id="1928390at2759"/>
<dbReference type="STRING" id="15368.A0A2K2DVH1"/>
<feature type="compositionally biased region" description="Low complexity" evidence="7">
    <location>
        <begin position="59"/>
        <end position="80"/>
    </location>
</feature>
<feature type="region of interest" description="Disordered" evidence="7">
    <location>
        <begin position="59"/>
        <end position="89"/>
    </location>
</feature>
<reference evidence="9 10" key="1">
    <citation type="journal article" date="2010" name="Nature">
        <title>Genome sequencing and analysis of the model grass Brachypodium distachyon.</title>
        <authorList>
            <consortium name="International Brachypodium Initiative"/>
        </authorList>
    </citation>
    <scope>NUCLEOTIDE SEQUENCE [LARGE SCALE GENOMIC DNA]</scope>
    <source>
        <strain evidence="9">Bd21</strain>
        <strain evidence="10">cv. Bd21</strain>
    </source>
</reference>
<dbReference type="GO" id="GO:0045892">
    <property type="term" value="P:negative regulation of DNA-templated transcription"/>
    <property type="evidence" value="ECO:0007669"/>
    <property type="project" value="UniProtKB-UniRule"/>
</dbReference>
<evidence type="ECO:0000256" key="1">
    <source>
        <dbReference type="ARBA" id="ARBA00004123"/>
    </source>
</evidence>
<reference evidence="9" key="2">
    <citation type="submission" date="2017-06" db="EMBL/GenBank/DDBJ databases">
        <title>WGS assembly of Brachypodium distachyon.</title>
        <authorList>
            <consortium name="The International Brachypodium Initiative"/>
            <person name="Lucas S."/>
            <person name="Harmon-Smith M."/>
            <person name="Lail K."/>
            <person name="Tice H."/>
            <person name="Grimwood J."/>
            <person name="Bruce D."/>
            <person name="Barry K."/>
            <person name="Shu S."/>
            <person name="Lindquist E."/>
            <person name="Wang M."/>
            <person name="Pitluck S."/>
            <person name="Vogel J.P."/>
            <person name="Garvin D.F."/>
            <person name="Mockler T.C."/>
            <person name="Schmutz J."/>
            <person name="Rokhsar D."/>
            <person name="Bevan M.W."/>
        </authorList>
    </citation>
    <scope>NUCLEOTIDE SEQUENCE</scope>
    <source>
        <strain evidence="9">Bd21</strain>
    </source>
</reference>
<evidence type="ECO:0000256" key="4">
    <source>
        <dbReference type="ARBA" id="ARBA00023163"/>
    </source>
</evidence>
<evidence type="ECO:0000256" key="5">
    <source>
        <dbReference type="ARBA" id="ARBA00023242"/>
    </source>
</evidence>
<dbReference type="Proteomes" id="UP000008810">
    <property type="component" value="Chromosome 1"/>
</dbReference>
<dbReference type="GO" id="GO:0005634">
    <property type="term" value="C:nucleus"/>
    <property type="evidence" value="ECO:0007669"/>
    <property type="project" value="UniProtKB-SubCell"/>
</dbReference>
<dbReference type="GeneID" id="100836421"/>
<dbReference type="NCBIfam" id="TIGR01568">
    <property type="entry name" value="A_thal_3678"/>
    <property type="match status" value="1"/>
</dbReference>
<sequence>MRATARRSAGAAAAAGVLPAAKKTTTTTKKKIKGAGGGFLWGCGGSKSVAIAAGNISTATTPSPTAASAKSAPAATKTTPLPVATDNEGDCAAPSVDALLRQLSELERGVRALGVRVREEEEGQGGGHGGDGGSPWPQRRRLHRRSASDWTAGAVAVVRETEDPVGEFRASMAQMVAANGTTGGAELRGLLQRFLELNSPRHHGLILQAFADVCDDLFSGAARRPLPRPPKPALLPYSYSSQLA</sequence>
<evidence type="ECO:0000259" key="8">
    <source>
        <dbReference type="PROSITE" id="PS51754"/>
    </source>
</evidence>
<protein>
    <recommendedName>
        <fullName evidence="6">Transcription repressor</fullName>
    </recommendedName>
    <alternativeName>
        <fullName evidence="6">Ovate family protein</fullName>
    </alternativeName>
</protein>
<comment type="function">
    <text evidence="6">Transcriptional repressor that regulates multiple aspects of plant growth and development.</text>
</comment>
<evidence type="ECO:0000256" key="3">
    <source>
        <dbReference type="ARBA" id="ARBA00023015"/>
    </source>
</evidence>
<accession>A0A2K2DVH1</accession>
<dbReference type="PROSITE" id="PS51754">
    <property type="entry name" value="OVATE"/>
    <property type="match status" value="1"/>
</dbReference>
<comment type="subcellular location">
    <subcellularLocation>
        <location evidence="1 6">Nucleus</location>
    </subcellularLocation>
</comment>
<dbReference type="Gramene" id="PNT78279">
    <property type="protein sequence ID" value="PNT78279"/>
    <property type="gene ID" value="BRADI_1g76781v3"/>
</dbReference>
<keyword evidence="5 6" id="KW-0539">Nucleus</keyword>
<dbReference type="KEGG" id="bdi:100836421"/>
<proteinExistence type="predicted"/>
<feature type="region of interest" description="Disordered" evidence="7">
    <location>
        <begin position="117"/>
        <end position="147"/>
    </location>
</feature>
<keyword evidence="4 6" id="KW-0804">Transcription</keyword>
<dbReference type="PANTHER" id="PTHR33057">
    <property type="entry name" value="TRANSCRIPTION REPRESSOR OFP7-RELATED"/>
    <property type="match status" value="1"/>
</dbReference>
<evidence type="ECO:0000256" key="2">
    <source>
        <dbReference type="ARBA" id="ARBA00022491"/>
    </source>
</evidence>
<keyword evidence="3 6" id="KW-0805">Transcription regulation</keyword>
<organism evidence="9">
    <name type="scientific">Brachypodium distachyon</name>
    <name type="common">Purple false brome</name>
    <name type="synonym">Trachynia distachya</name>
    <dbReference type="NCBI Taxonomy" id="15368"/>
    <lineage>
        <taxon>Eukaryota</taxon>
        <taxon>Viridiplantae</taxon>
        <taxon>Streptophyta</taxon>
        <taxon>Embryophyta</taxon>
        <taxon>Tracheophyta</taxon>
        <taxon>Spermatophyta</taxon>
        <taxon>Magnoliopsida</taxon>
        <taxon>Liliopsida</taxon>
        <taxon>Poales</taxon>
        <taxon>Poaceae</taxon>
        <taxon>BOP clade</taxon>
        <taxon>Pooideae</taxon>
        <taxon>Stipodae</taxon>
        <taxon>Brachypodieae</taxon>
        <taxon>Brachypodium</taxon>
    </lineage>
</organism>
<evidence type="ECO:0000313" key="10">
    <source>
        <dbReference type="EnsemblPlants" id="PNT78279"/>
    </source>
</evidence>
<evidence type="ECO:0000313" key="9">
    <source>
        <dbReference type="EMBL" id="PNT78279.1"/>
    </source>
</evidence>
<dbReference type="RefSeq" id="XP_003562158.1">
    <property type="nucleotide sequence ID" value="XM_003562110.3"/>
</dbReference>
<evidence type="ECO:0000313" key="11">
    <source>
        <dbReference type="Proteomes" id="UP000008810"/>
    </source>
</evidence>
<gene>
    <name evidence="10" type="primary">LOC100836421</name>
    <name evidence="9" type="ORF">BRADI_1g76781v3</name>
</gene>
<reference evidence="10" key="3">
    <citation type="submission" date="2018-08" db="UniProtKB">
        <authorList>
            <consortium name="EnsemblPlants"/>
        </authorList>
    </citation>
    <scope>IDENTIFICATION</scope>
    <source>
        <strain evidence="10">cv. Bd21</strain>
    </source>
</reference>
<dbReference type="ExpressionAtlas" id="A0A2K2DVH1">
    <property type="expression patterns" value="baseline"/>
</dbReference>
<dbReference type="EMBL" id="CM000880">
    <property type="protein sequence ID" value="PNT78279.1"/>
    <property type="molecule type" value="Genomic_DNA"/>
</dbReference>
<dbReference type="PANTHER" id="PTHR33057:SF80">
    <property type="entry name" value="TRANSCRIPTION REPRESSOR"/>
    <property type="match status" value="1"/>
</dbReference>
<dbReference type="EnsemblPlants" id="PNT78279">
    <property type="protein sequence ID" value="PNT78279"/>
    <property type="gene ID" value="BRADI_1g76781v3"/>
</dbReference>
<dbReference type="Pfam" id="PF04844">
    <property type="entry name" value="Ovate"/>
    <property type="match status" value="1"/>
</dbReference>
<dbReference type="InterPro" id="IPR006458">
    <property type="entry name" value="Ovate_C"/>
</dbReference>